<dbReference type="PROSITE" id="PS50189">
    <property type="entry name" value="NTR"/>
    <property type="match status" value="1"/>
</dbReference>
<evidence type="ECO:0000256" key="1">
    <source>
        <dbReference type="ARBA" id="ARBA00004613"/>
    </source>
</evidence>
<organism evidence="12">
    <name type="scientific">Phlebotomus kandelakii</name>
    <dbReference type="NCBI Taxonomy" id="1109342"/>
    <lineage>
        <taxon>Eukaryota</taxon>
        <taxon>Metazoa</taxon>
        <taxon>Ecdysozoa</taxon>
        <taxon>Arthropoda</taxon>
        <taxon>Hexapoda</taxon>
        <taxon>Insecta</taxon>
        <taxon>Pterygota</taxon>
        <taxon>Neoptera</taxon>
        <taxon>Endopterygota</taxon>
        <taxon>Diptera</taxon>
        <taxon>Nematocera</taxon>
        <taxon>Psychodoidea</taxon>
        <taxon>Psychodidae</taxon>
        <taxon>Phlebotomus</taxon>
        <taxon>Larroussius</taxon>
    </lineage>
</organism>
<dbReference type="PANTHER" id="PTHR11844:SF33">
    <property type="entry name" value="TISSUE INHIBITOR OF METALLOPROTEINASE"/>
    <property type="match status" value="1"/>
</dbReference>
<dbReference type="PANTHER" id="PTHR11844">
    <property type="entry name" value="METALLOPROTEASE INHIBITOR"/>
    <property type="match status" value="1"/>
</dbReference>
<feature type="disulfide bond" evidence="9">
    <location>
        <begin position="151"/>
        <end position="156"/>
    </location>
</feature>
<dbReference type="Pfam" id="PF00965">
    <property type="entry name" value="TIMP"/>
    <property type="match status" value="1"/>
</dbReference>
<keyword evidence="3" id="KW-0964">Secreted</keyword>
<feature type="domain" description="NTR" evidence="11">
    <location>
        <begin position="28"/>
        <end position="144"/>
    </location>
</feature>
<dbReference type="GO" id="GO:0008191">
    <property type="term" value="F:metalloendopeptidase inhibitor activity"/>
    <property type="evidence" value="ECO:0007669"/>
    <property type="project" value="InterPro"/>
</dbReference>
<feature type="disulfide bond" evidence="9">
    <location>
        <begin position="146"/>
        <end position="194"/>
    </location>
</feature>
<name>A0A6B2EFJ2_9DIPT</name>
<evidence type="ECO:0000256" key="9">
    <source>
        <dbReference type="PIRSR" id="PIRSR601820-3"/>
    </source>
</evidence>
<dbReference type="GO" id="GO:0005615">
    <property type="term" value="C:extracellular space"/>
    <property type="evidence" value="ECO:0007669"/>
    <property type="project" value="TreeGrafter"/>
</dbReference>
<feature type="signal peptide" evidence="10">
    <location>
        <begin position="1"/>
        <end position="27"/>
    </location>
</feature>
<reference evidence="12" key="1">
    <citation type="submission" date="2019-10" db="EMBL/GenBank/DDBJ databases">
        <title>Short sand fly seasons in Tbilisi, Georgia, hinder development of host immunity to saliva of the visceral leishmaniasis vector Phlebotomus kandelakii.</title>
        <authorList>
            <person name="Oliveira F."/>
            <person name="Giorgobiani E."/>
            <person name="Guimaraes-Costa A.B."/>
            <person name="Abdeladhim M."/>
            <person name="Oristian J."/>
            <person name="Tskhvaradze L."/>
            <person name="Tsertsvadze N."/>
            <person name="Zakalashvili M."/>
            <person name="Valenzuela J.G."/>
            <person name="Kamhawi S."/>
        </authorList>
    </citation>
    <scope>NUCLEOTIDE SEQUENCE</scope>
    <source>
        <strain evidence="12">Wild-capture in Tbilisi</strain>
        <tissue evidence="12">Salivary glands</tissue>
    </source>
</reference>
<evidence type="ECO:0000256" key="8">
    <source>
        <dbReference type="PIRSR" id="PIRSR601820-1"/>
    </source>
</evidence>
<keyword evidence="8" id="KW-0862">Zinc</keyword>
<evidence type="ECO:0000256" key="3">
    <source>
        <dbReference type="ARBA" id="ARBA00022525"/>
    </source>
</evidence>
<feature type="disulfide bond" evidence="9">
    <location>
        <begin position="30"/>
        <end position="119"/>
    </location>
</feature>
<feature type="chain" id="PRO_5025329165" evidence="10">
    <location>
        <begin position="28"/>
        <end position="209"/>
    </location>
</feature>
<feature type="binding site" evidence="8">
    <location>
        <position position="28"/>
    </location>
    <ligand>
        <name>Zn(2+)</name>
        <dbReference type="ChEBI" id="CHEBI:29105"/>
        <note>ligand shared with metalloproteinase partner</note>
    </ligand>
</feature>
<protein>
    <submittedName>
        <fullName evidence="12">Putative metalloproteinase inhibitor 3</fullName>
    </submittedName>
</protein>
<dbReference type="SMART" id="SM00206">
    <property type="entry name" value="NTR"/>
    <property type="match status" value="1"/>
</dbReference>
<feature type="disulfide bond" evidence="9">
    <location>
        <begin position="28"/>
        <end position="97"/>
    </location>
</feature>
<keyword evidence="6 9" id="KW-1015">Disulfide bond</keyword>
<comment type="subcellular location">
    <subcellularLocation>
        <location evidence="1">Secreted</location>
    </subcellularLocation>
</comment>
<dbReference type="GO" id="GO:0002020">
    <property type="term" value="F:protease binding"/>
    <property type="evidence" value="ECO:0007669"/>
    <property type="project" value="TreeGrafter"/>
</dbReference>
<keyword evidence="4" id="KW-0483">Metalloprotease inhibitor</keyword>
<evidence type="ECO:0000256" key="7">
    <source>
        <dbReference type="ARBA" id="ARBA00023215"/>
    </source>
</evidence>
<dbReference type="GO" id="GO:0051045">
    <property type="term" value="P:negative regulation of membrane protein ectodomain proteolysis"/>
    <property type="evidence" value="ECO:0007669"/>
    <property type="project" value="TreeGrafter"/>
</dbReference>
<dbReference type="InterPro" id="IPR008993">
    <property type="entry name" value="TIMP-like_OB-fold"/>
</dbReference>
<comment type="similarity">
    <text evidence="2">Belongs to the protease inhibitor I35 (TIMP) family.</text>
</comment>
<evidence type="ECO:0000259" key="11">
    <source>
        <dbReference type="PROSITE" id="PS50189"/>
    </source>
</evidence>
<dbReference type="GO" id="GO:0031012">
    <property type="term" value="C:extracellular matrix"/>
    <property type="evidence" value="ECO:0007669"/>
    <property type="project" value="TreeGrafter"/>
</dbReference>
<dbReference type="CDD" id="cd03577">
    <property type="entry name" value="NTR_TIMP_like"/>
    <property type="match status" value="1"/>
</dbReference>
<evidence type="ECO:0000256" key="2">
    <source>
        <dbReference type="ARBA" id="ARBA00011027"/>
    </source>
</evidence>
<dbReference type="InterPro" id="IPR001820">
    <property type="entry name" value="TIMP"/>
</dbReference>
<feature type="disulfide bond" evidence="9">
    <location>
        <begin position="40"/>
        <end position="144"/>
    </location>
</feature>
<dbReference type="EMBL" id="GIFK01002787">
    <property type="protein sequence ID" value="NBJ60490.1"/>
    <property type="molecule type" value="Transcribed_RNA"/>
</dbReference>
<dbReference type="SUPFAM" id="SSF50242">
    <property type="entry name" value="TIMP-like"/>
    <property type="match status" value="1"/>
</dbReference>
<keyword evidence="10" id="KW-0732">Signal</keyword>
<dbReference type="GO" id="GO:0046872">
    <property type="term" value="F:metal ion binding"/>
    <property type="evidence" value="ECO:0007669"/>
    <property type="project" value="UniProtKB-KW"/>
</dbReference>
<accession>A0A6B2EFJ2</accession>
<evidence type="ECO:0000256" key="6">
    <source>
        <dbReference type="ARBA" id="ARBA00023157"/>
    </source>
</evidence>
<sequence>MMDAKTTFIFCIIAFFGLALLPTSTDACSCAAEHTQTKICNAQFSIIARVLGRYIRYTNRQVVYKLQIWRVYKMNGKEPHELKMRRIITSSMDDSMCGVNLKPGRTYAIAARSSHITICDFYKEYKKLTVVERRGMASSYNKGCACNIKPCFTNDCPPMEGTCNWSFMSACDTDYGVCIPSRGTLTPDGNPTKCHWKRSSPYMRCIMAP</sequence>
<proteinExistence type="inferred from homology"/>
<dbReference type="InterPro" id="IPR001134">
    <property type="entry name" value="Netrin_domain"/>
</dbReference>
<evidence type="ECO:0000256" key="5">
    <source>
        <dbReference type="ARBA" id="ARBA00022690"/>
    </source>
</evidence>
<dbReference type="AlphaFoldDB" id="A0A6B2EFJ2"/>
<keyword evidence="8" id="KW-0479">Metal-binding</keyword>
<keyword evidence="7" id="KW-0481">Metalloenzyme inhibitor</keyword>
<dbReference type="InterPro" id="IPR027465">
    <property type="entry name" value="TIMP_C"/>
</dbReference>
<keyword evidence="5" id="KW-0646">Protease inhibitor</keyword>
<evidence type="ECO:0000256" key="4">
    <source>
        <dbReference type="ARBA" id="ARBA00022608"/>
    </source>
</evidence>
<dbReference type="Gene3D" id="2.40.50.120">
    <property type="match status" value="1"/>
</dbReference>
<evidence type="ECO:0000256" key="10">
    <source>
        <dbReference type="SAM" id="SignalP"/>
    </source>
</evidence>
<evidence type="ECO:0000313" key="12">
    <source>
        <dbReference type="EMBL" id="NBJ60490.1"/>
    </source>
</evidence>
<dbReference type="Gene3D" id="3.90.370.10">
    <property type="entry name" value="Tissue inhibitor of metalloproteinase-1. Chain B, domain 1"/>
    <property type="match status" value="1"/>
</dbReference>